<reference evidence="2" key="1">
    <citation type="journal article" date="2015" name="Nat. Genet.">
        <title>The genome and transcriptome of the zoonotic hookworm Ancylostoma ceylanicum identify infection-specific gene families.</title>
        <authorList>
            <person name="Schwarz E.M."/>
            <person name="Hu Y."/>
            <person name="Antoshechkin I."/>
            <person name="Miller M.M."/>
            <person name="Sternberg P.W."/>
            <person name="Aroian R.V."/>
        </authorList>
    </citation>
    <scope>NUCLEOTIDE SEQUENCE</scope>
    <source>
        <strain evidence="2">HY135</strain>
    </source>
</reference>
<dbReference type="SUPFAM" id="SSF56019">
    <property type="entry name" value="The spindle assembly checkpoint protein mad2"/>
    <property type="match status" value="1"/>
</dbReference>
<evidence type="ECO:0000313" key="2">
    <source>
        <dbReference type="Proteomes" id="UP000024635"/>
    </source>
</evidence>
<evidence type="ECO:0008006" key="3">
    <source>
        <dbReference type="Google" id="ProtNLM"/>
    </source>
</evidence>
<dbReference type="Proteomes" id="UP000024635">
    <property type="component" value="Unassembled WGS sequence"/>
</dbReference>
<comment type="caution">
    <text evidence="1">The sequence shown here is derived from an EMBL/GenBank/DDBJ whole genome shotgun (WGS) entry which is preliminary data.</text>
</comment>
<dbReference type="AlphaFoldDB" id="A0A016UCZ2"/>
<keyword evidence="2" id="KW-1185">Reference proteome</keyword>
<proteinExistence type="predicted"/>
<evidence type="ECO:0000313" key="1">
    <source>
        <dbReference type="EMBL" id="EYC12806.1"/>
    </source>
</evidence>
<sequence>MGTMPKTIDIGNMPRKILVEVCEDVSEFLIIVAHTVLYRFGGYPPEEFREYSFGEIITAKTCLDERVVRYCQRSAHLANQAMQKNNLEQYEVSIEDSAGEALISFRVQFRRTPNFVNRTIKNLAEPALCRLRHDLAEALLQLQLVKVSSELQDRLMNTPTRLRIRLQLCNKQPKRLFKATNEPVLPAVLVPWNDPVRNEFNQLVFTAFVPLDSTSTDQ</sequence>
<name>A0A016UCZ2_9BILA</name>
<dbReference type="InterPro" id="IPR036570">
    <property type="entry name" value="HORMA_dom_sf"/>
</dbReference>
<organism evidence="1 2">
    <name type="scientific">Ancylostoma ceylanicum</name>
    <dbReference type="NCBI Taxonomy" id="53326"/>
    <lineage>
        <taxon>Eukaryota</taxon>
        <taxon>Metazoa</taxon>
        <taxon>Ecdysozoa</taxon>
        <taxon>Nematoda</taxon>
        <taxon>Chromadorea</taxon>
        <taxon>Rhabditida</taxon>
        <taxon>Rhabditina</taxon>
        <taxon>Rhabditomorpha</taxon>
        <taxon>Strongyloidea</taxon>
        <taxon>Ancylostomatidae</taxon>
        <taxon>Ancylostomatinae</taxon>
        <taxon>Ancylostoma</taxon>
    </lineage>
</organism>
<accession>A0A016UCZ2</accession>
<gene>
    <name evidence="1" type="primary">Acey_s0045.g1100</name>
    <name evidence="1" type="ORF">Y032_0045g1100</name>
</gene>
<dbReference type="OrthoDB" id="5827425at2759"/>
<dbReference type="Gene3D" id="3.30.900.10">
    <property type="entry name" value="HORMA domain"/>
    <property type="match status" value="1"/>
</dbReference>
<dbReference type="EMBL" id="JARK01001381">
    <property type="protein sequence ID" value="EYC12806.1"/>
    <property type="molecule type" value="Genomic_DNA"/>
</dbReference>
<protein>
    <recommendedName>
        <fullName evidence="3">HORMA domain-containing protein</fullName>
    </recommendedName>
</protein>